<protein>
    <submittedName>
        <fullName evidence="3">Alpha/beta hydrolases superfamily protein</fullName>
    </submittedName>
</protein>
<dbReference type="Pfam" id="PF07727">
    <property type="entry name" value="RVT_2"/>
    <property type="match status" value="1"/>
</dbReference>
<dbReference type="GO" id="GO:0003676">
    <property type="term" value="F:nucleic acid binding"/>
    <property type="evidence" value="ECO:0007669"/>
    <property type="project" value="InterPro"/>
</dbReference>
<keyword evidence="3" id="KW-0378">Hydrolase</keyword>
<name>A0A6L2LVF1_TANCI</name>
<dbReference type="EMBL" id="BKCJ010005109">
    <property type="protein sequence ID" value="GEU64957.1"/>
    <property type="molecule type" value="Genomic_DNA"/>
</dbReference>
<proteinExistence type="predicted"/>
<keyword evidence="1" id="KW-0862">Zinc</keyword>
<evidence type="ECO:0000313" key="3">
    <source>
        <dbReference type="EMBL" id="GEU64957.1"/>
    </source>
</evidence>
<dbReference type="Pfam" id="PF00098">
    <property type="entry name" value="zf-CCHC"/>
    <property type="match status" value="1"/>
</dbReference>
<dbReference type="GO" id="GO:0016787">
    <property type="term" value="F:hydrolase activity"/>
    <property type="evidence" value="ECO:0007669"/>
    <property type="project" value="UniProtKB-KW"/>
</dbReference>
<dbReference type="InterPro" id="IPR054722">
    <property type="entry name" value="PolX-like_BBD"/>
</dbReference>
<evidence type="ECO:0000259" key="2">
    <source>
        <dbReference type="PROSITE" id="PS50158"/>
    </source>
</evidence>
<dbReference type="AlphaFoldDB" id="A0A6L2LVF1"/>
<keyword evidence="1" id="KW-0479">Metal-binding</keyword>
<evidence type="ECO:0000256" key="1">
    <source>
        <dbReference type="PROSITE-ProRule" id="PRU00047"/>
    </source>
</evidence>
<dbReference type="PROSITE" id="PS50158">
    <property type="entry name" value="ZF_CCHC"/>
    <property type="match status" value="1"/>
</dbReference>
<accession>A0A6L2LVF1</accession>
<dbReference type="InterPro" id="IPR013103">
    <property type="entry name" value="RVT_2"/>
</dbReference>
<dbReference type="InterPro" id="IPR001878">
    <property type="entry name" value="Znf_CCHC"/>
</dbReference>
<feature type="domain" description="CCHC-type" evidence="2">
    <location>
        <begin position="171"/>
        <end position="184"/>
    </location>
</feature>
<dbReference type="InterPro" id="IPR057670">
    <property type="entry name" value="SH3_retrovirus"/>
</dbReference>
<sequence>MKEKPYELLKDNEKKQLGKNEEAKMTIYDALPRKEYEAKVTAIEEAKDLVTFPLDELVGNLKVYEMILENDGVVSKTSTKVKVKSLALKAKVTREQISDDSDCQDESDEDVDEKEAEEFNLLARNFRKFFRKVNLFRRRNKFGNGGNQFGKWRSNNFEDKGGESSKKKGACYNCGIEGHFAQLCDDDCIVGFNKVDCNTSKNGKMLAKGHRRNRLYLRLGHANMRLVQNLASNELVRNLPKLSFERHFCDTCGLGSQGLFLGYSQTSKVYIVLNKETMRIEESLNITFDESFPEPKLSSLEEYNRIEEPIVQDLNGSSSLQDNVSDEGYPKRLKEARGHLIEQVIGELNERTLSLKAFDEGYSSKNYVRKFLRALHPKWRTKVVTIKESKDLTSMSLDELIGNLKVREMIIKKDSKIVKAKVERKSLALKAKKEPSDEECSTSSSEDKEYAIAVRDFKKFFKRRGSRSDSSEEDDEKVKDKMCLVAHASNEIKDSGCSKHMTGNQKLFSTYKAYNGGNVIFDSNLRGNIIGKGQIYDNKCRVTFSEHDSEITKDGKVIDDDLDEDEAIKITEKKNLENDIMDETLEIDEIVDIKESRNHPLENVIGNLNQGTLRSQAQNQNMCDEFAKIMHDEFEMSMMGELNFFLGLQIKQMEDGIFFNQSKYIKEMLKKFGLKEYKLMKTPMSSDTKLMKDEECESVDSTKYRGMIEDLGFKDGRILFTYFWIPGKSLDEGLAPVMSDEDVFSMLWHVPRDREI</sequence>
<comment type="caution">
    <text evidence="3">The sequence shown here is derived from an EMBL/GenBank/DDBJ whole genome shotgun (WGS) entry which is preliminary data.</text>
</comment>
<dbReference type="GO" id="GO:0008270">
    <property type="term" value="F:zinc ion binding"/>
    <property type="evidence" value="ECO:0007669"/>
    <property type="project" value="UniProtKB-KW"/>
</dbReference>
<reference evidence="3" key="1">
    <citation type="journal article" date="2019" name="Sci. Rep.">
        <title>Draft genome of Tanacetum cinerariifolium, the natural source of mosquito coil.</title>
        <authorList>
            <person name="Yamashiro T."/>
            <person name="Shiraishi A."/>
            <person name="Satake H."/>
            <person name="Nakayama K."/>
        </authorList>
    </citation>
    <scope>NUCLEOTIDE SEQUENCE</scope>
</reference>
<gene>
    <name evidence="3" type="ORF">Tci_036935</name>
</gene>
<dbReference type="Pfam" id="PF25597">
    <property type="entry name" value="SH3_retrovirus"/>
    <property type="match status" value="1"/>
</dbReference>
<keyword evidence="1" id="KW-0863">Zinc-finger</keyword>
<organism evidence="3">
    <name type="scientific">Tanacetum cinerariifolium</name>
    <name type="common">Dalmatian daisy</name>
    <name type="synonym">Chrysanthemum cinerariifolium</name>
    <dbReference type="NCBI Taxonomy" id="118510"/>
    <lineage>
        <taxon>Eukaryota</taxon>
        <taxon>Viridiplantae</taxon>
        <taxon>Streptophyta</taxon>
        <taxon>Embryophyta</taxon>
        <taxon>Tracheophyta</taxon>
        <taxon>Spermatophyta</taxon>
        <taxon>Magnoliopsida</taxon>
        <taxon>eudicotyledons</taxon>
        <taxon>Gunneridae</taxon>
        <taxon>Pentapetalae</taxon>
        <taxon>asterids</taxon>
        <taxon>campanulids</taxon>
        <taxon>Asterales</taxon>
        <taxon>Asteraceae</taxon>
        <taxon>Asteroideae</taxon>
        <taxon>Anthemideae</taxon>
        <taxon>Anthemidinae</taxon>
        <taxon>Tanacetum</taxon>
    </lineage>
</organism>
<dbReference type="Pfam" id="PF22936">
    <property type="entry name" value="Pol_BBD"/>
    <property type="match status" value="1"/>
</dbReference>